<dbReference type="PANTHER" id="PTHR42960">
    <property type="entry name" value="YCF46 PROTEIN"/>
    <property type="match status" value="1"/>
</dbReference>
<dbReference type="EMBL" id="CP041695">
    <property type="protein sequence ID" value="QDP80567.1"/>
    <property type="molecule type" value="Genomic_DNA"/>
</dbReference>
<keyword evidence="2" id="KW-0067">ATP-binding</keyword>
<organism evidence="7 8">
    <name type="scientific">Nocardia otitidiscaviarum</name>
    <dbReference type="NCBI Taxonomy" id="1823"/>
    <lineage>
        <taxon>Bacteria</taxon>
        <taxon>Bacillati</taxon>
        <taxon>Actinomycetota</taxon>
        <taxon>Actinomycetes</taxon>
        <taxon>Mycobacteriales</taxon>
        <taxon>Nocardiaceae</taxon>
        <taxon>Nocardia</taxon>
    </lineage>
</organism>
<dbReference type="AlphaFoldDB" id="A0A516NNU5"/>
<protein>
    <recommendedName>
        <fullName evidence="4">Uncharacterized AAA domain-containing protein ycf46</fullName>
    </recommendedName>
</protein>
<dbReference type="Gene3D" id="1.10.8.60">
    <property type="match status" value="1"/>
</dbReference>
<evidence type="ECO:0000259" key="6">
    <source>
        <dbReference type="SMART" id="SM00382"/>
    </source>
</evidence>
<feature type="compositionally biased region" description="Basic residues" evidence="5">
    <location>
        <begin position="16"/>
        <end position="26"/>
    </location>
</feature>
<dbReference type="PANTHER" id="PTHR42960:SF1">
    <property type="entry name" value="YCF46 PROTEIN"/>
    <property type="match status" value="1"/>
</dbReference>
<evidence type="ECO:0000313" key="7">
    <source>
        <dbReference type="EMBL" id="QDP80567.1"/>
    </source>
</evidence>
<evidence type="ECO:0000313" key="8">
    <source>
        <dbReference type="Proteomes" id="UP000317039"/>
    </source>
</evidence>
<accession>A0A516NNU5</accession>
<dbReference type="InterPro" id="IPR027417">
    <property type="entry name" value="P-loop_NTPase"/>
</dbReference>
<dbReference type="InterPro" id="IPR052381">
    <property type="entry name" value="AAA_domain_protein"/>
</dbReference>
<dbReference type="SUPFAM" id="SSF52540">
    <property type="entry name" value="P-loop containing nucleoside triphosphate hydrolases"/>
    <property type="match status" value="1"/>
</dbReference>
<dbReference type="GO" id="GO:0016887">
    <property type="term" value="F:ATP hydrolysis activity"/>
    <property type="evidence" value="ECO:0007669"/>
    <property type="project" value="InterPro"/>
</dbReference>
<dbReference type="InterPro" id="IPR003959">
    <property type="entry name" value="ATPase_AAA_core"/>
</dbReference>
<dbReference type="KEGG" id="nod:FOH10_19425"/>
<evidence type="ECO:0000256" key="4">
    <source>
        <dbReference type="ARBA" id="ARBA00040480"/>
    </source>
</evidence>
<evidence type="ECO:0000256" key="5">
    <source>
        <dbReference type="SAM" id="MobiDB-lite"/>
    </source>
</evidence>
<evidence type="ECO:0000256" key="3">
    <source>
        <dbReference type="ARBA" id="ARBA00038088"/>
    </source>
</evidence>
<feature type="region of interest" description="Disordered" evidence="5">
    <location>
        <begin position="16"/>
        <end position="45"/>
    </location>
</feature>
<gene>
    <name evidence="7" type="ORF">FOH10_19425</name>
</gene>
<dbReference type="Pfam" id="PF00004">
    <property type="entry name" value="AAA"/>
    <property type="match status" value="1"/>
</dbReference>
<feature type="domain" description="AAA+ ATPase" evidence="6">
    <location>
        <begin position="385"/>
        <end position="513"/>
    </location>
</feature>
<proteinExistence type="inferred from homology"/>
<dbReference type="InterPro" id="IPR003593">
    <property type="entry name" value="AAA+_ATPase"/>
</dbReference>
<dbReference type="Gene3D" id="3.40.50.300">
    <property type="entry name" value="P-loop containing nucleotide triphosphate hydrolases"/>
    <property type="match status" value="1"/>
</dbReference>
<dbReference type="Proteomes" id="UP000317039">
    <property type="component" value="Chromosome"/>
</dbReference>
<sequence length="618" mass="67872">MPGLHLGDHAMRQCRHPTPHRLHLPHHVHESGVGQSGEVGREQGVHRRRQTGCGITASRFPLRNHALILPLNLLQQKRKQYLTCTSSHTNCPFRVRCRPLLRLPSRIRGQRFPAALPSAGVHPFRRTLTRLLEGRFPLLYIETFEEQRVLGEIRSAVEELEPSRALWHWTTTEGMRRSGGLTERNTREPAQMLQGIRRVVESAVFVCTDLHAFLGDDERPADPQVVRALRDLVRDFSSGEAARTVIVVAPMLRIPAELQRDVTVVDFPLPTAAEIGELLDSMGADGTAVLDETLRDRLATAAVGMTLIEAERAFTLAMVDGGFAESAVDVVLEGKAQAVRRSGGLELIRTDMRFEHVGGLANLEAWLLSRRDCWRAEAADYGLPAPKGVFLAGVSGCGKSSIAKATAGEWGLPLIRWDFGRVCDGSVGDRDVRATLSTVEGTAPCVLWVSGIDRMITGENGARTAVFGAFLAWLSEKTRPVFVIATADRIDGLPQELLCGSRFDQTFFVDLPNSAARESIWRIHLERRLTGPAAGLSLSPPLLHDLSEASEGFSGQQIEQCVLTGLFDAYSGRRPLAAADLIRAVEGTVAMSARSGDELTTWREWAKRHAVPAAPPVR</sequence>
<evidence type="ECO:0000256" key="2">
    <source>
        <dbReference type="ARBA" id="ARBA00022840"/>
    </source>
</evidence>
<dbReference type="GO" id="GO:0005524">
    <property type="term" value="F:ATP binding"/>
    <property type="evidence" value="ECO:0007669"/>
    <property type="project" value="UniProtKB-KW"/>
</dbReference>
<reference evidence="7 8" key="1">
    <citation type="submission" date="2019-07" db="EMBL/GenBank/DDBJ databases">
        <title>Complete Genome Sequence and Methylome Analysis of Nocardia otitidis-caviarum NEB252.</title>
        <authorList>
            <person name="Fomenkov A."/>
            <person name="Anton B.P."/>
            <person name="Vincze T."/>
            <person name="Roberts R.J."/>
        </authorList>
    </citation>
    <scope>NUCLEOTIDE SEQUENCE [LARGE SCALE GENOMIC DNA]</scope>
    <source>
        <strain evidence="7 8">NEB252</strain>
    </source>
</reference>
<keyword evidence="1" id="KW-0547">Nucleotide-binding</keyword>
<name>A0A516NNU5_9NOCA</name>
<evidence type="ECO:0000256" key="1">
    <source>
        <dbReference type="ARBA" id="ARBA00022741"/>
    </source>
</evidence>
<dbReference type="SMART" id="SM00382">
    <property type="entry name" value="AAA"/>
    <property type="match status" value="1"/>
</dbReference>
<comment type="similarity">
    <text evidence="3">Belongs to the AAA ATPase family. Highly divergent.</text>
</comment>